<evidence type="ECO:0000256" key="3">
    <source>
        <dbReference type="SAM" id="MobiDB-lite"/>
    </source>
</evidence>
<dbReference type="NCBIfam" id="TIGR01891">
    <property type="entry name" value="amidohydrolases"/>
    <property type="match status" value="1"/>
</dbReference>
<dbReference type="FunFam" id="3.30.70.360:FF:000001">
    <property type="entry name" value="N-acetyldiaminopimelate deacetylase"/>
    <property type="match status" value="1"/>
</dbReference>
<organism evidence="5 6">
    <name type="scientific">Skeletonema marinoi</name>
    <dbReference type="NCBI Taxonomy" id="267567"/>
    <lineage>
        <taxon>Eukaryota</taxon>
        <taxon>Sar</taxon>
        <taxon>Stramenopiles</taxon>
        <taxon>Ochrophyta</taxon>
        <taxon>Bacillariophyta</taxon>
        <taxon>Coscinodiscophyceae</taxon>
        <taxon>Thalassiosirophycidae</taxon>
        <taxon>Thalassiosirales</taxon>
        <taxon>Skeletonemataceae</taxon>
        <taxon>Skeletonema</taxon>
        <taxon>Skeletonema marinoi-dohrnii complex</taxon>
    </lineage>
</organism>
<dbReference type="SUPFAM" id="SSF55031">
    <property type="entry name" value="Bacterial exopeptidase dimerisation domain"/>
    <property type="match status" value="1"/>
</dbReference>
<dbReference type="PANTHER" id="PTHR11014:SF63">
    <property type="entry name" value="METALLOPEPTIDASE, PUTATIVE (AFU_ORTHOLOGUE AFUA_6G09600)-RELATED"/>
    <property type="match status" value="1"/>
</dbReference>
<feature type="domain" description="Peptidase M20 dimerisation" evidence="4">
    <location>
        <begin position="126"/>
        <end position="222"/>
    </location>
</feature>
<proteinExistence type="inferred from homology"/>
<evidence type="ECO:0000313" key="6">
    <source>
        <dbReference type="Proteomes" id="UP001224775"/>
    </source>
</evidence>
<name>A0AAD8Y172_9STRA</name>
<accession>A0AAD8Y172</accession>
<dbReference type="Gene3D" id="3.40.630.10">
    <property type="entry name" value="Zn peptidases"/>
    <property type="match status" value="1"/>
</dbReference>
<dbReference type="InterPro" id="IPR017439">
    <property type="entry name" value="Amidohydrolase"/>
</dbReference>
<evidence type="ECO:0000313" key="5">
    <source>
        <dbReference type="EMBL" id="KAK1737522.1"/>
    </source>
</evidence>
<comment type="similarity">
    <text evidence="1">Belongs to the peptidase M20 family.</text>
</comment>
<dbReference type="Pfam" id="PF07687">
    <property type="entry name" value="M20_dimer"/>
    <property type="match status" value="1"/>
</dbReference>
<dbReference type="GO" id="GO:0016787">
    <property type="term" value="F:hydrolase activity"/>
    <property type="evidence" value="ECO:0007669"/>
    <property type="project" value="UniProtKB-KW"/>
</dbReference>
<evidence type="ECO:0000256" key="1">
    <source>
        <dbReference type="ARBA" id="ARBA00006153"/>
    </source>
</evidence>
<protein>
    <submittedName>
        <fullName evidence="5">Amidohydrolase (Family M20)</fullName>
        <ecNumber evidence="5">3.5.1.-</ecNumber>
    </submittedName>
</protein>
<dbReference type="PANTHER" id="PTHR11014">
    <property type="entry name" value="PEPTIDASE M20 FAMILY MEMBER"/>
    <property type="match status" value="1"/>
</dbReference>
<dbReference type="SUPFAM" id="SSF53187">
    <property type="entry name" value="Zn-dependent exopeptidases"/>
    <property type="match status" value="1"/>
</dbReference>
<comment type="caution">
    <text evidence="5">The sequence shown here is derived from an EMBL/GenBank/DDBJ whole genome shotgun (WGS) entry which is preliminary data.</text>
</comment>
<evidence type="ECO:0000259" key="4">
    <source>
        <dbReference type="Pfam" id="PF07687"/>
    </source>
</evidence>
<dbReference type="InterPro" id="IPR011650">
    <property type="entry name" value="Peptidase_M20_dimer"/>
</dbReference>
<dbReference type="Pfam" id="PF01546">
    <property type="entry name" value="Peptidase_M20"/>
    <property type="match status" value="1"/>
</dbReference>
<evidence type="ECO:0000256" key="2">
    <source>
        <dbReference type="ARBA" id="ARBA00022801"/>
    </source>
</evidence>
<keyword evidence="2 5" id="KW-0378">Hydrolase</keyword>
<dbReference type="InterPro" id="IPR002933">
    <property type="entry name" value="Peptidase_M20"/>
</dbReference>
<dbReference type="EC" id="3.5.1.-" evidence="5"/>
<dbReference type="AlphaFoldDB" id="A0AAD8Y172"/>
<dbReference type="InterPro" id="IPR036264">
    <property type="entry name" value="Bact_exopeptidase_dim_dom"/>
</dbReference>
<feature type="region of interest" description="Disordered" evidence="3">
    <location>
        <begin position="1"/>
        <end position="30"/>
    </location>
</feature>
<gene>
    <name evidence="5" type="ORF">QTG54_011808</name>
</gene>
<dbReference type="CDD" id="cd03886">
    <property type="entry name" value="M20_Acy1"/>
    <property type="match status" value="1"/>
</dbReference>
<keyword evidence="6" id="KW-1185">Reference proteome</keyword>
<dbReference type="Gene3D" id="3.30.70.360">
    <property type="match status" value="1"/>
</dbReference>
<sequence length="344" mass="36238">MDALPIVEETPLPPDQQGSDTAKFHSNHHGKMHACGHDAHMTMLLGATYLIKSLEESNGNFPFRELSGSSFNQLKKVELGKAYERGGSVVKFPTVKYAFGMHVWPTLLSGQVGFRSGAMLAAQDNFTLVLDGVGGHAAFPHLCRDPVVASAAFVMNVQTLVSRGMNPLESGVVSITHIDAGDGAHNVIPAKATIRGTIRALSDDALSQLREGLVHIATKTAEAHGLSLASSEFAKDSYPATMNDDGLFPLASKCAGLVSGSGKHTPVDPTMGAEDFGYLAQGVPAAFFFLGQGGDGNGDAVQSGCGKCCGRVPTNLSLHHPEFNLDEEVLKRGVALFLNSPSDP</sequence>
<dbReference type="EMBL" id="JATAAI010000025">
    <property type="protein sequence ID" value="KAK1737522.1"/>
    <property type="molecule type" value="Genomic_DNA"/>
</dbReference>
<reference evidence="5" key="1">
    <citation type="submission" date="2023-06" db="EMBL/GenBank/DDBJ databases">
        <title>Survivors Of The Sea: Transcriptome response of Skeletonema marinoi to long-term dormancy.</title>
        <authorList>
            <person name="Pinder M.I.M."/>
            <person name="Kourtchenko O."/>
            <person name="Robertson E.K."/>
            <person name="Larsson T."/>
            <person name="Maumus F."/>
            <person name="Osuna-Cruz C.M."/>
            <person name="Vancaester E."/>
            <person name="Stenow R."/>
            <person name="Vandepoele K."/>
            <person name="Ploug H."/>
            <person name="Bruchert V."/>
            <person name="Godhe A."/>
            <person name="Topel M."/>
        </authorList>
    </citation>
    <scope>NUCLEOTIDE SEQUENCE</scope>
    <source>
        <strain evidence="5">R05AC</strain>
    </source>
</reference>
<dbReference type="Proteomes" id="UP001224775">
    <property type="component" value="Unassembled WGS sequence"/>
</dbReference>